<name>A0ABN0NVB2_9BACT</name>
<proteinExistence type="predicted"/>
<keyword evidence="2" id="KW-1185">Reference proteome</keyword>
<gene>
    <name evidence="1" type="ORF">HMPREF0653_00151</name>
</gene>
<dbReference type="Proteomes" id="UP000016660">
    <property type="component" value="Unassembled WGS sequence"/>
</dbReference>
<reference evidence="1 2" key="1">
    <citation type="submission" date="2013-06" db="EMBL/GenBank/DDBJ databases">
        <authorList>
            <person name="Weinstock G."/>
            <person name="Sodergren E."/>
            <person name="Lobos E.A."/>
            <person name="Fulton L."/>
            <person name="Fulton R."/>
            <person name="Courtney L."/>
            <person name="Fronick C."/>
            <person name="O'Laughlin M."/>
            <person name="Godfrey J."/>
            <person name="Wilson R.M."/>
            <person name="Miner T."/>
            <person name="Farmer C."/>
            <person name="Delehaunty K."/>
            <person name="Cordes M."/>
            <person name="Minx P."/>
            <person name="Tomlinson C."/>
            <person name="Chen J."/>
            <person name="Wollam A."/>
            <person name="Pepin K.H."/>
            <person name="Bhonagiri V."/>
            <person name="Zhang X."/>
            <person name="Warren W."/>
            <person name="Mitreva M."/>
            <person name="Mardis E.R."/>
            <person name="Wilson R.K."/>
        </authorList>
    </citation>
    <scope>NUCLEOTIDE SEQUENCE [LARGE SCALE GENOMIC DNA]</scope>
    <source>
        <strain evidence="1 2">ATCC 29426</strain>
    </source>
</reference>
<protein>
    <submittedName>
        <fullName evidence="1">Uncharacterized protein</fullName>
    </submittedName>
</protein>
<dbReference type="EMBL" id="AWUY01000006">
    <property type="protein sequence ID" value="ERJ81064.1"/>
    <property type="molecule type" value="Genomic_DNA"/>
</dbReference>
<sequence>MYNELYKRVQKVVQTCTKQSRLYISIRTCKRRLVLKTCKSYCFTTKNRLYFSRI</sequence>
<evidence type="ECO:0000313" key="1">
    <source>
        <dbReference type="EMBL" id="ERJ81064.1"/>
    </source>
</evidence>
<accession>A0ABN0NVB2</accession>
<evidence type="ECO:0000313" key="2">
    <source>
        <dbReference type="Proteomes" id="UP000016660"/>
    </source>
</evidence>
<organism evidence="1 2">
    <name type="scientific">Prevotella disiens JCM 6334 = ATCC 29426</name>
    <dbReference type="NCBI Taxonomy" id="1235811"/>
    <lineage>
        <taxon>Bacteria</taxon>
        <taxon>Pseudomonadati</taxon>
        <taxon>Bacteroidota</taxon>
        <taxon>Bacteroidia</taxon>
        <taxon>Bacteroidales</taxon>
        <taxon>Prevotellaceae</taxon>
        <taxon>Prevotella</taxon>
    </lineage>
</organism>
<comment type="caution">
    <text evidence="1">The sequence shown here is derived from an EMBL/GenBank/DDBJ whole genome shotgun (WGS) entry which is preliminary data.</text>
</comment>